<dbReference type="InterPro" id="IPR008979">
    <property type="entry name" value="Galactose-bd-like_sf"/>
</dbReference>
<reference evidence="3" key="2">
    <citation type="submission" date="2009-10" db="EMBL/GenBank/DDBJ databases">
        <title>The genome sequence of Streptomyces pristinaespiralis strain ATCC 25486.</title>
        <authorList>
            <consortium name="The Broad Institute Genome Sequencing Platform"/>
            <consortium name="Broad Institute Microbial Sequencing Center"/>
            <person name="Fischbach M."/>
            <person name="Godfrey P."/>
            <person name="Ward D."/>
            <person name="Young S."/>
            <person name="Zeng Q."/>
            <person name="Koehrsen M."/>
            <person name="Alvarado L."/>
            <person name="Berlin A.M."/>
            <person name="Bochicchio J."/>
            <person name="Borenstein D."/>
            <person name="Chapman S.B."/>
            <person name="Chen Z."/>
            <person name="Engels R."/>
            <person name="Freedman E."/>
            <person name="Gellesch M."/>
            <person name="Goldberg J."/>
            <person name="Griggs A."/>
            <person name="Gujja S."/>
            <person name="Heilman E.R."/>
            <person name="Heiman D.I."/>
            <person name="Hepburn T.A."/>
            <person name="Howarth C."/>
            <person name="Jen D."/>
            <person name="Larson L."/>
            <person name="Lewis B."/>
            <person name="Mehta T."/>
            <person name="Park D."/>
            <person name="Pearson M."/>
            <person name="Richards J."/>
            <person name="Roberts A."/>
            <person name="Saif S."/>
            <person name="Shea T.D."/>
            <person name="Shenoy N."/>
            <person name="Sisk P."/>
            <person name="Stolte C."/>
            <person name="Sykes S.N."/>
            <person name="Thomson T."/>
            <person name="Walk T."/>
            <person name="White J."/>
            <person name="Yandava C."/>
            <person name="Straight P."/>
            <person name="Clardy J."/>
            <person name="Hung D."/>
            <person name="Kolter R."/>
            <person name="Mekalanos J."/>
            <person name="Walker S."/>
            <person name="Walsh C.T."/>
            <person name="Wieland-Brown L.C."/>
            <person name="Haas B."/>
            <person name="Nusbaum C."/>
            <person name="Birren B."/>
        </authorList>
    </citation>
    <scope>NUCLEOTIDE SEQUENCE [LARGE SCALE GENOMIC DNA]</scope>
    <source>
        <strain evidence="3">ATCC 25486 / DSM 40338 / CBS 914.69 / JCM 4507 / NBRC 13074 / NRRL 2958 / 5647</strain>
    </source>
</reference>
<dbReference type="Proteomes" id="UP000002805">
    <property type="component" value="Chromosome"/>
</dbReference>
<proteinExistence type="predicted"/>
<evidence type="ECO:0000259" key="1">
    <source>
        <dbReference type="PROSITE" id="PS50022"/>
    </source>
</evidence>
<dbReference type="SUPFAM" id="SSF49785">
    <property type="entry name" value="Galactose-binding domain-like"/>
    <property type="match status" value="1"/>
</dbReference>
<accession>D6X7A1</accession>
<reference evidence="3" key="1">
    <citation type="submission" date="2008-02" db="EMBL/GenBank/DDBJ databases">
        <authorList>
            <consortium name="The Broad Institute Genome Sequencing Platform"/>
            <person name="Fischbach M."/>
            <person name="Ward D."/>
            <person name="Young S."/>
            <person name="Jaffe D."/>
            <person name="Gnerre S."/>
            <person name="Berlin A."/>
            <person name="Heiman D."/>
            <person name="Hepburn T."/>
            <person name="Sykes S."/>
            <person name="Alvarado L."/>
            <person name="Kodira C.D."/>
            <person name="Straight P."/>
            <person name="Clardy J."/>
            <person name="Hung D."/>
            <person name="Kolter R."/>
            <person name="Mekalanos J."/>
            <person name="Walker S."/>
            <person name="Walsh C.T."/>
            <person name="Lander E."/>
            <person name="Galagan J."/>
            <person name="Nusbaum C."/>
            <person name="Birren B."/>
        </authorList>
    </citation>
    <scope>NUCLEOTIDE SEQUENCE [LARGE SCALE GENOMIC DNA]</scope>
    <source>
        <strain evidence="3">ATCC 25486 / DSM 40338 / CBS 914.69 / JCM 4507 / NBRC 13074 / NRRL 2958 / 5647</strain>
    </source>
</reference>
<dbReference type="AlphaFoldDB" id="D6X7A1"/>
<dbReference type="Gene3D" id="2.60.120.260">
    <property type="entry name" value="Galactose-binding domain-like"/>
    <property type="match status" value="1"/>
</dbReference>
<dbReference type="HOGENOM" id="CLU_2994806_0_0_11"/>
<dbReference type="EMBL" id="CM000950">
    <property type="protein sequence ID" value="EFH30634.1"/>
    <property type="molecule type" value="Genomic_DNA"/>
</dbReference>
<dbReference type="InterPro" id="IPR000421">
    <property type="entry name" value="FA58C"/>
</dbReference>
<dbReference type="Pfam" id="PF00754">
    <property type="entry name" value="F5_F8_type_C"/>
    <property type="match status" value="1"/>
</dbReference>
<sequence>MQVSDNGTDWRTVHSTTTANGDIDTIDVTETARHVRLHLRARGTGWGYSLHEFGVYS</sequence>
<evidence type="ECO:0000313" key="2">
    <source>
        <dbReference type="EMBL" id="EFH30634.1"/>
    </source>
</evidence>
<organism evidence="2 3">
    <name type="scientific">Streptomyces pristinaespiralis (strain ATCC 25486 / DSM 40338 / CBS 914.69 / JCM 4507 / KCC S-0507 / NBRC 13074 / NRRL 2958 / 5647)</name>
    <dbReference type="NCBI Taxonomy" id="457429"/>
    <lineage>
        <taxon>Bacteria</taxon>
        <taxon>Bacillati</taxon>
        <taxon>Actinomycetota</taxon>
        <taxon>Actinomycetes</taxon>
        <taxon>Kitasatosporales</taxon>
        <taxon>Streptomycetaceae</taxon>
        <taxon>Streptomyces</taxon>
    </lineage>
</organism>
<dbReference type="eggNOG" id="COG5309">
    <property type="taxonomic scope" value="Bacteria"/>
</dbReference>
<keyword evidence="3" id="KW-1185">Reference proteome</keyword>
<gene>
    <name evidence="2" type="ORF">SSDG_05846</name>
</gene>
<dbReference type="PROSITE" id="PS50022">
    <property type="entry name" value="FA58C_3"/>
    <property type="match status" value="1"/>
</dbReference>
<name>D6X7A1_STRE2</name>
<feature type="domain" description="F5/8 type C" evidence="1">
    <location>
        <begin position="1"/>
        <end position="57"/>
    </location>
</feature>
<dbReference type="RefSeq" id="WP_005308599.1">
    <property type="nucleotide sequence ID" value="NZ_CM000950.1"/>
</dbReference>
<evidence type="ECO:0000313" key="3">
    <source>
        <dbReference type="Proteomes" id="UP000002805"/>
    </source>
</evidence>
<protein>
    <submittedName>
        <fullName evidence="2">Predicted protein</fullName>
    </submittedName>
</protein>